<evidence type="ECO:0000259" key="5">
    <source>
        <dbReference type="Pfam" id="PF04542"/>
    </source>
</evidence>
<dbReference type="GO" id="GO:0006352">
    <property type="term" value="P:DNA-templated transcription initiation"/>
    <property type="evidence" value="ECO:0007669"/>
    <property type="project" value="InterPro"/>
</dbReference>
<feature type="domain" description="RNA polymerase sigma-70 region 2" evidence="5">
    <location>
        <begin position="11"/>
        <end position="76"/>
    </location>
</feature>
<feature type="domain" description="RNA polymerase sigma factor 70 region 4 type 2" evidence="6">
    <location>
        <begin position="106"/>
        <end position="156"/>
    </location>
</feature>
<comment type="similarity">
    <text evidence="1">Belongs to the sigma-70 factor family. ECF subfamily.</text>
</comment>
<dbReference type="Proteomes" id="UP000569914">
    <property type="component" value="Unassembled WGS sequence"/>
</dbReference>
<comment type="caution">
    <text evidence="8">The sequence shown here is derived from an EMBL/GenBank/DDBJ whole genome shotgun (WGS) entry which is preliminary data.</text>
</comment>
<dbReference type="InterPro" id="IPR007627">
    <property type="entry name" value="RNA_pol_sigma70_r2"/>
</dbReference>
<evidence type="ECO:0000259" key="6">
    <source>
        <dbReference type="Pfam" id="PF08281"/>
    </source>
</evidence>
<evidence type="ECO:0000256" key="1">
    <source>
        <dbReference type="ARBA" id="ARBA00010641"/>
    </source>
</evidence>
<gene>
    <name evidence="8" type="ORF">BKA15_004640</name>
</gene>
<name>A0A7Y9IB44_9ACTN</name>
<dbReference type="NCBIfam" id="TIGR02937">
    <property type="entry name" value="sigma70-ECF"/>
    <property type="match status" value="1"/>
</dbReference>
<dbReference type="Gene3D" id="1.10.1740.10">
    <property type="match status" value="1"/>
</dbReference>
<evidence type="ECO:0000259" key="7">
    <source>
        <dbReference type="Pfam" id="PF20239"/>
    </source>
</evidence>
<dbReference type="InterPro" id="IPR013249">
    <property type="entry name" value="RNA_pol_sigma70_r4_t2"/>
</dbReference>
<dbReference type="Pfam" id="PF04542">
    <property type="entry name" value="Sigma70_r2"/>
    <property type="match status" value="1"/>
</dbReference>
<dbReference type="SUPFAM" id="SSF88659">
    <property type="entry name" value="Sigma3 and sigma4 domains of RNA polymerase sigma factors"/>
    <property type="match status" value="1"/>
</dbReference>
<dbReference type="PANTHER" id="PTHR47756">
    <property type="entry name" value="BLL6612 PROTEIN-RELATED"/>
    <property type="match status" value="1"/>
</dbReference>
<sequence>MSEAQPAIEDLLRTLAPQVLGALIRRYGDFDGAEDAVQEAMITALERWPRDGVPEHPRGWLITAASHRLIDRWRSELARREREEQDQRRTVDDAEVAGTDDTLTLLFLCCHPALTPASAIALTLRAVGGLTTDEIARAFLVPSATMGQRISRAKGKIKSAGGRFVPPTPEERPARLSSVLRVLYLIFTEGHTATAGDRLHRVDLSDEAIRLARLLRGLLPEDGEVAGLLALLLLVDARRAARIGRDGLPIPLAEQDRSRWDRKLIMEGRQLLDEVFGRRPVGEYQLQAAIASLHDHAPTAAATDWPHIVALYGALERITASPVVTLNRAVAVGQVDGPRAGLAVVDDVAEVLAGQQRLYAVRAHLLEQAGDHQAARADYLEAARLATGEPERRFLVLRASWLNAGRPEV</sequence>
<keyword evidence="9" id="KW-1185">Reference proteome</keyword>
<accession>A0A7Y9IB44</accession>
<dbReference type="GO" id="GO:0016987">
    <property type="term" value="F:sigma factor activity"/>
    <property type="evidence" value="ECO:0007669"/>
    <property type="project" value="UniProtKB-KW"/>
</dbReference>
<proteinExistence type="inferred from homology"/>
<keyword evidence="3" id="KW-0731">Sigma factor</keyword>
<dbReference type="EMBL" id="JACCBU010000001">
    <property type="protein sequence ID" value="NYE73311.1"/>
    <property type="molecule type" value="Genomic_DNA"/>
</dbReference>
<dbReference type="PANTHER" id="PTHR47756:SF2">
    <property type="entry name" value="BLL6612 PROTEIN"/>
    <property type="match status" value="1"/>
</dbReference>
<organism evidence="8 9">
    <name type="scientific">Microlunatus parietis</name>
    <dbReference type="NCBI Taxonomy" id="682979"/>
    <lineage>
        <taxon>Bacteria</taxon>
        <taxon>Bacillati</taxon>
        <taxon>Actinomycetota</taxon>
        <taxon>Actinomycetes</taxon>
        <taxon>Propionibacteriales</taxon>
        <taxon>Propionibacteriaceae</taxon>
        <taxon>Microlunatus</taxon>
    </lineage>
</organism>
<evidence type="ECO:0000256" key="3">
    <source>
        <dbReference type="ARBA" id="ARBA00023082"/>
    </source>
</evidence>
<evidence type="ECO:0000313" key="8">
    <source>
        <dbReference type="EMBL" id="NYE73311.1"/>
    </source>
</evidence>
<keyword evidence="2" id="KW-0805">Transcription regulation</keyword>
<evidence type="ECO:0000256" key="4">
    <source>
        <dbReference type="ARBA" id="ARBA00023163"/>
    </source>
</evidence>
<evidence type="ECO:0000256" key="2">
    <source>
        <dbReference type="ARBA" id="ARBA00023015"/>
    </source>
</evidence>
<dbReference type="RefSeq" id="WP_312879218.1">
    <property type="nucleotide sequence ID" value="NZ_JACCBU010000001.1"/>
</dbReference>
<dbReference type="InterPro" id="IPR014284">
    <property type="entry name" value="RNA_pol_sigma-70_dom"/>
</dbReference>
<dbReference type="Gene3D" id="1.10.10.10">
    <property type="entry name" value="Winged helix-like DNA-binding domain superfamily/Winged helix DNA-binding domain"/>
    <property type="match status" value="1"/>
</dbReference>
<dbReference type="InterPro" id="IPR046531">
    <property type="entry name" value="DUF6596"/>
</dbReference>
<feature type="domain" description="DUF6596" evidence="7">
    <location>
        <begin position="175"/>
        <end position="274"/>
    </location>
</feature>
<dbReference type="InterPro" id="IPR013324">
    <property type="entry name" value="RNA_pol_sigma_r3/r4-like"/>
</dbReference>
<dbReference type="InterPro" id="IPR036388">
    <property type="entry name" value="WH-like_DNA-bd_sf"/>
</dbReference>
<evidence type="ECO:0000313" key="9">
    <source>
        <dbReference type="Proteomes" id="UP000569914"/>
    </source>
</evidence>
<reference evidence="8 9" key="1">
    <citation type="submission" date="2020-07" db="EMBL/GenBank/DDBJ databases">
        <title>Sequencing the genomes of 1000 actinobacteria strains.</title>
        <authorList>
            <person name="Klenk H.-P."/>
        </authorList>
    </citation>
    <scope>NUCLEOTIDE SEQUENCE [LARGE SCALE GENOMIC DNA]</scope>
    <source>
        <strain evidence="8 9">DSM 22083</strain>
    </source>
</reference>
<dbReference type="GO" id="GO:0003677">
    <property type="term" value="F:DNA binding"/>
    <property type="evidence" value="ECO:0007669"/>
    <property type="project" value="InterPro"/>
</dbReference>
<dbReference type="SUPFAM" id="SSF88946">
    <property type="entry name" value="Sigma2 domain of RNA polymerase sigma factors"/>
    <property type="match status" value="1"/>
</dbReference>
<dbReference type="Pfam" id="PF08281">
    <property type="entry name" value="Sigma70_r4_2"/>
    <property type="match status" value="1"/>
</dbReference>
<dbReference type="Pfam" id="PF20239">
    <property type="entry name" value="DUF6596"/>
    <property type="match status" value="1"/>
</dbReference>
<dbReference type="InterPro" id="IPR013325">
    <property type="entry name" value="RNA_pol_sigma_r2"/>
</dbReference>
<protein>
    <submittedName>
        <fullName evidence="8">RNA polymerase sigma factor (Sigma-70 family)</fullName>
    </submittedName>
</protein>
<dbReference type="AlphaFoldDB" id="A0A7Y9IB44"/>
<keyword evidence="4" id="KW-0804">Transcription</keyword>